<evidence type="ECO:0000313" key="2">
    <source>
        <dbReference type="EMBL" id="KAH7328180.1"/>
    </source>
</evidence>
<dbReference type="EMBL" id="JAGPNK010000001">
    <property type="protein sequence ID" value="KAH7328180.1"/>
    <property type="molecule type" value="Genomic_DNA"/>
</dbReference>
<dbReference type="Proteomes" id="UP000813444">
    <property type="component" value="Unassembled WGS sequence"/>
</dbReference>
<evidence type="ECO:0000313" key="3">
    <source>
        <dbReference type="Proteomes" id="UP000813444"/>
    </source>
</evidence>
<evidence type="ECO:0000256" key="1">
    <source>
        <dbReference type="SAM" id="MobiDB-lite"/>
    </source>
</evidence>
<organism evidence="2 3">
    <name type="scientific">Stachybotrys elegans</name>
    <dbReference type="NCBI Taxonomy" id="80388"/>
    <lineage>
        <taxon>Eukaryota</taxon>
        <taxon>Fungi</taxon>
        <taxon>Dikarya</taxon>
        <taxon>Ascomycota</taxon>
        <taxon>Pezizomycotina</taxon>
        <taxon>Sordariomycetes</taxon>
        <taxon>Hypocreomycetidae</taxon>
        <taxon>Hypocreales</taxon>
        <taxon>Stachybotryaceae</taxon>
        <taxon>Stachybotrys</taxon>
    </lineage>
</organism>
<accession>A0A8K0T3I6</accession>
<gene>
    <name evidence="2" type="ORF">B0I35DRAFT_10797</name>
</gene>
<keyword evidence="3" id="KW-1185">Reference proteome</keyword>
<comment type="caution">
    <text evidence="2">The sequence shown here is derived from an EMBL/GenBank/DDBJ whole genome shotgun (WGS) entry which is preliminary data.</text>
</comment>
<reference evidence="2" key="1">
    <citation type="journal article" date="2021" name="Nat. Commun.">
        <title>Genetic determinants of endophytism in the Arabidopsis root mycobiome.</title>
        <authorList>
            <person name="Mesny F."/>
            <person name="Miyauchi S."/>
            <person name="Thiergart T."/>
            <person name="Pickel B."/>
            <person name="Atanasova L."/>
            <person name="Karlsson M."/>
            <person name="Huettel B."/>
            <person name="Barry K.W."/>
            <person name="Haridas S."/>
            <person name="Chen C."/>
            <person name="Bauer D."/>
            <person name="Andreopoulos W."/>
            <person name="Pangilinan J."/>
            <person name="LaButti K."/>
            <person name="Riley R."/>
            <person name="Lipzen A."/>
            <person name="Clum A."/>
            <person name="Drula E."/>
            <person name="Henrissat B."/>
            <person name="Kohler A."/>
            <person name="Grigoriev I.V."/>
            <person name="Martin F.M."/>
            <person name="Hacquard S."/>
        </authorList>
    </citation>
    <scope>NUCLEOTIDE SEQUENCE</scope>
    <source>
        <strain evidence="2">MPI-CAGE-CH-0235</strain>
    </source>
</reference>
<dbReference type="AlphaFoldDB" id="A0A8K0T3I6"/>
<protein>
    <submittedName>
        <fullName evidence="2">Uncharacterized protein</fullName>
    </submittedName>
</protein>
<sequence length="109" mass="12113">MAVDGIDWTASLPMISWRRGGLPMGSRSQSPATFRVPKNPKSTMLIPSIQPIAHRPPRMSTATRFPTSPSEDMAVPVSHHSRRMLALDRCSLGGCIYQVRERMRNPTPS</sequence>
<feature type="compositionally biased region" description="Polar residues" evidence="1">
    <location>
        <begin position="60"/>
        <end position="70"/>
    </location>
</feature>
<name>A0A8K0T3I6_9HYPO</name>
<proteinExistence type="predicted"/>
<feature type="region of interest" description="Disordered" evidence="1">
    <location>
        <begin position="19"/>
        <end position="77"/>
    </location>
</feature>